<keyword evidence="4" id="KW-1185">Reference proteome</keyword>
<dbReference type="InterPro" id="IPR011856">
    <property type="entry name" value="tRNA_endonuc-like_dom_sf"/>
</dbReference>
<dbReference type="Proteomes" id="UP000008312">
    <property type="component" value="Unassembled WGS sequence"/>
</dbReference>
<comment type="subcellular location">
    <subcellularLocation>
        <location evidence="1">Mitochondrion</location>
    </subcellularLocation>
</comment>
<dbReference type="Gene3D" id="3.40.1350.10">
    <property type="match status" value="1"/>
</dbReference>
<dbReference type="PANTHER" id="PTHR28133:SF1">
    <property type="entry name" value="REQUIRED FOR RESPIRATORY GROWTH PROTEIN 7, MITOCHONDRIAL"/>
    <property type="match status" value="1"/>
</dbReference>
<dbReference type="GO" id="GO:0005739">
    <property type="term" value="C:mitochondrion"/>
    <property type="evidence" value="ECO:0007669"/>
    <property type="project" value="UniProtKB-SubCell"/>
</dbReference>
<evidence type="ECO:0000313" key="3">
    <source>
        <dbReference type="EMBL" id="CBK20558.2"/>
    </source>
</evidence>
<dbReference type="InterPro" id="IPR018828">
    <property type="entry name" value="RRG7"/>
</dbReference>
<evidence type="ECO:0000256" key="2">
    <source>
        <dbReference type="ARBA" id="ARBA00023128"/>
    </source>
</evidence>
<keyword evidence="2" id="KW-0496">Mitochondrion</keyword>
<dbReference type="PANTHER" id="PTHR28133">
    <property type="entry name" value="REQUIRED FOR RESPIRATORY GROWTH PROTEIN 7, MITOCHONDRIAL"/>
    <property type="match status" value="1"/>
</dbReference>
<reference evidence="3" key="1">
    <citation type="submission" date="2010-02" db="EMBL/GenBank/DDBJ databases">
        <title>Sequencing and annotation of the Blastocystis hominis genome.</title>
        <authorList>
            <person name="Wincker P."/>
        </authorList>
    </citation>
    <scope>NUCLEOTIDE SEQUENCE</scope>
    <source>
        <strain evidence="3">Singapore isolate B</strain>
    </source>
</reference>
<dbReference type="EMBL" id="FN668639">
    <property type="protein sequence ID" value="CBK20558.2"/>
    <property type="molecule type" value="Genomic_DNA"/>
</dbReference>
<dbReference type="GO" id="GO:0006281">
    <property type="term" value="P:DNA repair"/>
    <property type="evidence" value="ECO:0007669"/>
    <property type="project" value="UniProtKB-ARBA"/>
</dbReference>
<accession>D8LYA3</accession>
<evidence type="ECO:0000256" key="1">
    <source>
        <dbReference type="ARBA" id="ARBA00004173"/>
    </source>
</evidence>
<sequence>MLKVAKNLRFGFFTNGYSSRRLISLNQIRPFTVSTTEQGTIFEKNVVDTFSKFGMNLQCSGGPNDRGIDIQGTWEIDSLSIPLIIQCKNTKKAKPQYVREFVGVIGREYKNRGIPINTVHPGDGSVPLGILWKLLSAHIHLFSPVWDHLRFCLFSQITLFCGHFQT</sequence>
<dbReference type="GO" id="GO:0003676">
    <property type="term" value="F:nucleic acid binding"/>
    <property type="evidence" value="ECO:0007669"/>
    <property type="project" value="InterPro"/>
</dbReference>
<dbReference type="GeneID" id="24918157"/>
<organism evidence="3">
    <name type="scientific">Blastocystis hominis</name>
    <dbReference type="NCBI Taxonomy" id="12968"/>
    <lineage>
        <taxon>Eukaryota</taxon>
        <taxon>Sar</taxon>
        <taxon>Stramenopiles</taxon>
        <taxon>Bigyra</taxon>
        <taxon>Opalozoa</taxon>
        <taxon>Opalinata</taxon>
        <taxon>Blastocystidae</taxon>
        <taxon>Blastocystis</taxon>
    </lineage>
</organism>
<dbReference type="RefSeq" id="XP_012894606.1">
    <property type="nucleotide sequence ID" value="XM_013039152.1"/>
</dbReference>
<gene>
    <name evidence="3" type="ORF">GSBLH_T00000869001</name>
</gene>
<evidence type="ECO:0000313" key="4">
    <source>
        <dbReference type="Proteomes" id="UP000008312"/>
    </source>
</evidence>
<dbReference type="OrthoDB" id="20734at2759"/>
<evidence type="ECO:0008006" key="5">
    <source>
        <dbReference type="Google" id="ProtNLM"/>
    </source>
</evidence>
<protein>
    <recommendedName>
        <fullName evidence="5">Restriction endonuclease type IV Mrr domain-containing protein</fullName>
    </recommendedName>
</protein>
<dbReference type="AlphaFoldDB" id="D8LYA3"/>
<dbReference type="InterPro" id="IPR011335">
    <property type="entry name" value="Restrct_endonuc-II-like"/>
</dbReference>
<dbReference type="InParanoid" id="D8LYA3"/>
<dbReference type="SUPFAM" id="SSF52980">
    <property type="entry name" value="Restriction endonuclease-like"/>
    <property type="match status" value="1"/>
</dbReference>
<dbReference type="Pfam" id="PF10356">
    <property type="entry name" value="RRG7"/>
    <property type="match status" value="1"/>
</dbReference>
<name>D8LYA3_BLAHO</name>
<proteinExistence type="predicted"/>